<sequence>MGGVCAGNNGPIMRMITAESSHGMILFEIGQNSSDVIAAMGQEVLA</sequence>
<dbReference type="EMBL" id="BMAW01007485">
    <property type="protein sequence ID" value="GFT04003.1"/>
    <property type="molecule type" value="Genomic_DNA"/>
</dbReference>
<dbReference type="EMBL" id="BMAW01117342">
    <property type="protein sequence ID" value="GFT74661.1"/>
    <property type="molecule type" value="Genomic_DNA"/>
</dbReference>
<proteinExistence type="predicted"/>
<dbReference type="EMBL" id="BMAW01120847">
    <property type="protein sequence ID" value="GFT91138.1"/>
    <property type="molecule type" value="Genomic_DNA"/>
</dbReference>
<feature type="non-terminal residue" evidence="3">
    <location>
        <position position="46"/>
    </location>
</feature>
<name>A0A8X6PUZ3_NEPPI</name>
<evidence type="ECO:0000313" key="6">
    <source>
        <dbReference type="Proteomes" id="UP000887013"/>
    </source>
</evidence>
<dbReference type="EMBL" id="BMAW01078284">
    <property type="protein sequence ID" value="GFU10360.1"/>
    <property type="molecule type" value="Genomic_DNA"/>
</dbReference>
<organism evidence="3 6">
    <name type="scientific">Nephila pilipes</name>
    <name type="common">Giant wood spider</name>
    <name type="synonym">Nephila maculata</name>
    <dbReference type="NCBI Taxonomy" id="299642"/>
    <lineage>
        <taxon>Eukaryota</taxon>
        <taxon>Metazoa</taxon>
        <taxon>Ecdysozoa</taxon>
        <taxon>Arthropoda</taxon>
        <taxon>Chelicerata</taxon>
        <taxon>Arachnida</taxon>
        <taxon>Araneae</taxon>
        <taxon>Araneomorphae</taxon>
        <taxon>Entelegynae</taxon>
        <taxon>Araneoidea</taxon>
        <taxon>Nephilidae</taxon>
        <taxon>Nephila</taxon>
    </lineage>
</organism>
<dbReference type="EMBL" id="BMAW01129350">
    <property type="protein sequence ID" value="GFU30094.1"/>
    <property type="molecule type" value="Genomic_DNA"/>
</dbReference>
<dbReference type="AlphaFoldDB" id="A0A8X6PUZ3"/>
<evidence type="ECO:0000313" key="1">
    <source>
        <dbReference type="EMBL" id="GFT04003.1"/>
    </source>
</evidence>
<protein>
    <submittedName>
        <fullName evidence="3">Uncharacterized protein</fullName>
    </submittedName>
</protein>
<evidence type="ECO:0000313" key="4">
    <source>
        <dbReference type="EMBL" id="GFU10360.1"/>
    </source>
</evidence>
<evidence type="ECO:0000313" key="5">
    <source>
        <dbReference type="EMBL" id="GFU30094.1"/>
    </source>
</evidence>
<evidence type="ECO:0000313" key="3">
    <source>
        <dbReference type="EMBL" id="GFT91138.1"/>
    </source>
</evidence>
<comment type="caution">
    <text evidence="3">The sequence shown here is derived from an EMBL/GenBank/DDBJ whole genome shotgun (WGS) entry which is preliminary data.</text>
</comment>
<accession>A0A8X6PUZ3</accession>
<keyword evidence="6" id="KW-1185">Reference proteome</keyword>
<evidence type="ECO:0000313" key="2">
    <source>
        <dbReference type="EMBL" id="GFT74661.1"/>
    </source>
</evidence>
<dbReference type="Proteomes" id="UP000887013">
    <property type="component" value="Unassembled WGS sequence"/>
</dbReference>
<gene>
    <name evidence="5" type="ORF">NPIL_189581</name>
    <name evidence="2" type="ORF">NPIL_262081</name>
    <name evidence="3" type="ORF">NPIL_286381</name>
    <name evidence="4" type="ORF">NPIL_358681</name>
    <name evidence="1" type="ORF">NPIL_386491</name>
</gene>
<reference evidence="3" key="1">
    <citation type="submission" date="2020-08" db="EMBL/GenBank/DDBJ databases">
        <title>Multicomponent nature underlies the extraordinary mechanical properties of spider dragline silk.</title>
        <authorList>
            <person name="Kono N."/>
            <person name="Nakamura H."/>
            <person name="Mori M."/>
            <person name="Yoshida Y."/>
            <person name="Ohtoshi R."/>
            <person name="Malay A.D."/>
            <person name="Moran D.A.P."/>
            <person name="Tomita M."/>
            <person name="Numata K."/>
            <person name="Arakawa K."/>
        </authorList>
    </citation>
    <scope>NUCLEOTIDE SEQUENCE</scope>
</reference>